<dbReference type="Proteomes" id="UP000667802">
    <property type="component" value="Unassembled WGS sequence"/>
</dbReference>
<feature type="coiled-coil region" evidence="1">
    <location>
        <begin position="92"/>
        <end position="168"/>
    </location>
</feature>
<feature type="region of interest" description="Disordered" evidence="2">
    <location>
        <begin position="1"/>
        <end position="24"/>
    </location>
</feature>
<keyword evidence="4" id="KW-1185">Reference proteome</keyword>
<name>A0AAP5II57_9CYAN</name>
<dbReference type="EMBL" id="JAALHA020000032">
    <property type="protein sequence ID" value="MDR9900255.1"/>
    <property type="molecule type" value="Genomic_DNA"/>
</dbReference>
<evidence type="ECO:0000256" key="1">
    <source>
        <dbReference type="SAM" id="Coils"/>
    </source>
</evidence>
<comment type="caution">
    <text evidence="3">The sequence shown here is derived from an EMBL/GenBank/DDBJ whole genome shotgun (WGS) entry which is preliminary data.</text>
</comment>
<accession>A0AAP5II57</accession>
<dbReference type="Pfam" id="PF19776">
    <property type="entry name" value="DUF6262"/>
    <property type="match status" value="1"/>
</dbReference>
<dbReference type="AlphaFoldDB" id="A0AAP5II57"/>
<dbReference type="InterPro" id="IPR046229">
    <property type="entry name" value="TnpC-like"/>
</dbReference>
<gene>
    <name evidence="3" type="ORF">G7B40_037755</name>
</gene>
<evidence type="ECO:0000313" key="3">
    <source>
        <dbReference type="EMBL" id="MDR9900255.1"/>
    </source>
</evidence>
<protein>
    <submittedName>
        <fullName evidence="3">DUF6262 family protein</fullName>
    </submittedName>
</protein>
<dbReference type="RefSeq" id="WP_208340635.1">
    <property type="nucleotide sequence ID" value="NZ_CAWQFN010000717.1"/>
</dbReference>
<keyword evidence="1" id="KW-0175">Coiled coil</keyword>
<reference evidence="4" key="1">
    <citation type="journal article" date="2021" name="Science">
        <title>Hunting the eagle killer: A cyanobacterial neurotoxin causes vacuolar myelinopathy.</title>
        <authorList>
            <person name="Breinlinger S."/>
            <person name="Phillips T.J."/>
            <person name="Haram B.N."/>
            <person name="Mares J."/>
            <person name="Martinez Yerena J.A."/>
            <person name="Hrouzek P."/>
            <person name="Sobotka R."/>
            <person name="Henderson W.M."/>
            <person name="Schmieder P."/>
            <person name="Williams S.M."/>
            <person name="Lauderdale J.D."/>
            <person name="Wilde H.D."/>
            <person name="Gerrin W."/>
            <person name="Kust A."/>
            <person name="Washington J.W."/>
            <person name="Wagner C."/>
            <person name="Geier B."/>
            <person name="Liebeke M."/>
            <person name="Enke H."/>
            <person name="Niedermeyer T.H.J."/>
            <person name="Wilde S.B."/>
        </authorList>
    </citation>
    <scope>NUCLEOTIDE SEQUENCE [LARGE SCALE GENOMIC DNA]</scope>
    <source>
        <strain evidence="4">Thurmond2011</strain>
    </source>
</reference>
<proteinExistence type="predicted"/>
<organism evidence="3 4">
    <name type="scientific">Aetokthonos hydrillicola Thurmond2011</name>
    <dbReference type="NCBI Taxonomy" id="2712845"/>
    <lineage>
        <taxon>Bacteria</taxon>
        <taxon>Bacillati</taxon>
        <taxon>Cyanobacteriota</taxon>
        <taxon>Cyanophyceae</taxon>
        <taxon>Nostocales</taxon>
        <taxon>Hapalosiphonaceae</taxon>
        <taxon>Aetokthonos</taxon>
    </lineage>
</organism>
<sequence>MHKRNSEGLRQSAQKKSQETLDRTQKTISQMMKSGKKVNFHTVAEAAGVSVAYLYKQESLRERIDRLRNQNSAIIGIPLNQGASDESKKSIATTLKERLRKLEAENRGLREHIEVIQGIALEVTNLRQQLEVLRKDKAKIETENQRLLQELELEIGSLKTENGSLKEQLYECHSSRQVSTSFTLPIDAKVTSLDKKRIQGKDISDKIKLELDSVGVKINTTLTKAIKSTSEEIVLSAIQALREALKLGSIERPGGWLNRAIQDGWMPNENNLPQDKVERDIFKQWFDLAYKQRLVLASTKDSDGRMYVFTVDGVRLSFDQMLAEYPLEKLKPSLSKI</sequence>
<evidence type="ECO:0000256" key="2">
    <source>
        <dbReference type="SAM" id="MobiDB-lite"/>
    </source>
</evidence>
<evidence type="ECO:0000313" key="4">
    <source>
        <dbReference type="Proteomes" id="UP000667802"/>
    </source>
</evidence>